<sequence>LKAEEMKLWLPSEILEALRTRACRRGLSDIEAKLRAAQCVDALNVLRSRLHAQTHLITWRNSNSTGQSAATRSATLIGRVGDRIKRVAGKYRRAREALIALKCAAHALHFKVLADADLNTNVEEESDAEARRKLARLGSSKRARNEPTNKKTTLSWIWTVGGGPGEAEAQLHESVRVEWSKAKARRDRWVEEVQLLREEMKRVLRMLRWTQGEWEKRKGQRGSVDPELAAGLKAYARRQVYVHRRVAEAFHISW</sequence>
<keyword evidence="2" id="KW-1185">Reference proteome</keyword>
<evidence type="ECO:0000313" key="1">
    <source>
        <dbReference type="EMBL" id="KAJ7722721.1"/>
    </source>
</evidence>
<name>A0AAD7HKD9_9AGAR</name>
<organism evidence="1 2">
    <name type="scientific">Mycena metata</name>
    <dbReference type="NCBI Taxonomy" id="1033252"/>
    <lineage>
        <taxon>Eukaryota</taxon>
        <taxon>Fungi</taxon>
        <taxon>Dikarya</taxon>
        <taxon>Basidiomycota</taxon>
        <taxon>Agaricomycotina</taxon>
        <taxon>Agaricomycetes</taxon>
        <taxon>Agaricomycetidae</taxon>
        <taxon>Agaricales</taxon>
        <taxon>Marasmiineae</taxon>
        <taxon>Mycenaceae</taxon>
        <taxon>Mycena</taxon>
    </lineage>
</organism>
<comment type="caution">
    <text evidence="1">The sequence shown here is derived from an EMBL/GenBank/DDBJ whole genome shotgun (WGS) entry which is preliminary data.</text>
</comment>
<feature type="non-terminal residue" evidence="1">
    <location>
        <position position="1"/>
    </location>
</feature>
<protein>
    <submittedName>
        <fullName evidence="1">Uncharacterized protein</fullName>
    </submittedName>
</protein>
<reference evidence="1" key="1">
    <citation type="submission" date="2023-03" db="EMBL/GenBank/DDBJ databases">
        <title>Massive genome expansion in bonnet fungi (Mycena s.s.) driven by repeated elements and novel gene families across ecological guilds.</title>
        <authorList>
            <consortium name="Lawrence Berkeley National Laboratory"/>
            <person name="Harder C.B."/>
            <person name="Miyauchi S."/>
            <person name="Viragh M."/>
            <person name="Kuo A."/>
            <person name="Thoen E."/>
            <person name="Andreopoulos B."/>
            <person name="Lu D."/>
            <person name="Skrede I."/>
            <person name="Drula E."/>
            <person name="Henrissat B."/>
            <person name="Morin E."/>
            <person name="Kohler A."/>
            <person name="Barry K."/>
            <person name="LaButti K."/>
            <person name="Morin E."/>
            <person name="Salamov A."/>
            <person name="Lipzen A."/>
            <person name="Mereny Z."/>
            <person name="Hegedus B."/>
            <person name="Baldrian P."/>
            <person name="Stursova M."/>
            <person name="Weitz H."/>
            <person name="Taylor A."/>
            <person name="Grigoriev I.V."/>
            <person name="Nagy L.G."/>
            <person name="Martin F."/>
            <person name="Kauserud H."/>
        </authorList>
    </citation>
    <scope>NUCLEOTIDE SEQUENCE</scope>
    <source>
        <strain evidence="1">CBHHK182m</strain>
    </source>
</reference>
<dbReference type="Proteomes" id="UP001215598">
    <property type="component" value="Unassembled WGS sequence"/>
</dbReference>
<gene>
    <name evidence="1" type="ORF">B0H16DRAFT_1248777</name>
</gene>
<proteinExistence type="predicted"/>
<dbReference type="EMBL" id="JARKIB010000217">
    <property type="protein sequence ID" value="KAJ7722721.1"/>
    <property type="molecule type" value="Genomic_DNA"/>
</dbReference>
<accession>A0AAD7HKD9</accession>
<evidence type="ECO:0000313" key="2">
    <source>
        <dbReference type="Proteomes" id="UP001215598"/>
    </source>
</evidence>
<feature type="non-terminal residue" evidence="1">
    <location>
        <position position="254"/>
    </location>
</feature>
<dbReference type="AlphaFoldDB" id="A0AAD7HKD9"/>